<dbReference type="SUPFAM" id="SSF143791">
    <property type="entry name" value="DUSP-like"/>
    <property type="match status" value="1"/>
</dbReference>
<feature type="region of interest" description="Disordered" evidence="2">
    <location>
        <begin position="452"/>
        <end position="483"/>
    </location>
</feature>
<dbReference type="InterPro" id="IPR029071">
    <property type="entry name" value="Ubiquitin-like_domsf"/>
</dbReference>
<dbReference type="Pfam" id="PF00240">
    <property type="entry name" value="ubiquitin"/>
    <property type="match status" value="1"/>
</dbReference>
<evidence type="ECO:0008006" key="8">
    <source>
        <dbReference type="Google" id="ProtNLM"/>
    </source>
</evidence>
<dbReference type="GO" id="GO:0004843">
    <property type="term" value="F:cysteine-type deubiquitinase activity"/>
    <property type="evidence" value="ECO:0007669"/>
    <property type="project" value="InterPro"/>
</dbReference>
<evidence type="ECO:0000259" key="4">
    <source>
        <dbReference type="PROSITE" id="PS50235"/>
    </source>
</evidence>
<gene>
    <name evidence="6" type="ORF">CPB84DRAFT_1760942</name>
</gene>
<dbReference type="GO" id="GO:0005634">
    <property type="term" value="C:nucleus"/>
    <property type="evidence" value="ECO:0007669"/>
    <property type="project" value="TreeGrafter"/>
</dbReference>
<feature type="domain" description="DUSP" evidence="5">
    <location>
        <begin position="696"/>
        <end position="930"/>
    </location>
</feature>
<protein>
    <recommendedName>
        <fullName evidence="8">Ubiquitinyl hydrolase 1</fullName>
    </recommendedName>
</protein>
<reference evidence="6" key="1">
    <citation type="submission" date="2020-11" db="EMBL/GenBank/DDBJ databases">
        <authorList>
            <consortium name="DOE Joint Genome Institute"/>
            <person name="Ahrendt S."/>
            <person name="Riley R."/>
            <person name="Andreopoulos W."/>
            <person name="LaButti K."/>
            <person name="Pangilinan J."/>
            <person name="Ruiz-duenas F.J."/>
            <person name="Barrasa J.M."/>
            <person name="Sanchez-Garcia M."/>
            <person name="Camarero S."/>
            <person name="Miyauchi S."/>
            <person name="Serrano A."/>
            <person name="Linde D."/>
            <person name="Babiker R."/>
            <person name="Drula E."/>
            <person name="Ayuso-Fernandez I."/>
            <person name="Pacheco R."/>
            <person name="Padilla G."/>
            <person name="Ferreira P."/>
            <person name="Barriuso J."/>
            <person name="Kellner H."/>
            <person name="Castanera R."/>
            <person name="Alfaro M."/>
            <person name="Ramirez L."/>
            <person name="Pisabarro A.G."/>
            <person name="Kuo A."/>
            <person name="Tritt A."/>
            <person name="Lipzen A."/>
            <person name="He G."/>
            <person name="Yan M."/>
            <person name="Ng V."/>
            <person name="Cullen D."/>
            <person name="Martin F."/>
            <person name="Rosso M.-N."/>
            <person name="Henrissat B."/>
            <person name="Hibbett D."/>
            <person name="Martinez A.T."/>
            <person name="Grigoriev I.V."/>
        </authorList>
    </citation>
    <scope>NUCLEOTIDE SEQUENCE</scope>
    <source>
        <strain evidence="6">AH 44721</strain>
    </source>
</reference>
<feature type="region of interest" description="Disordered" evidence="2">
    <location>
        <begin position="1"/>
        <end position="35"/>
    </location>
</feature>
<evidence type="ECO:0000313" key="7">
    <source>
        <dbReference type="Proteomes" id="UP000724874"/>
    </source>
</evidence>
<dbReference type="Pfam" id="PF00443">
    <property type="entry name" value="UCH"/>
    <property type="match status" value="1"/>
</dbReference>
<feature type="domain" description="USP" evidence="4">
    <location>
        <begin position="154"/>
        <end position="520"/>
    </location>
</feature>
<proteinExistence type="inferred from homology"/>
<evidence type="ECO:0000259" key="3">
    <source>
        <dbReference type="PROSITE" id="PS50053"/>
    </source>
</evidence>
<dbReference type="OrthoDB" id="289038at2759"/>
<keyword evidence="7" id="KW-1185">Reference proteome</keyword>
<dbReference type="Gene3D" id="3.30.2230.10">
    <property type="entry name" value="DUSP-like"/>
    <property type="match status" value="1"/>
</dbReference>
<dbReference type="InterPro" id="IPR050164">
    <property type="entry name" value="Peptidase_C19"/>
</dbReference>
<dbReference type="InterPro" id="IPR006615">
    <property type="entry name" value="Pept_C19_DUSP"/>
</dbReference>
<dbReference type="CDD" id="cd02668">
    <property type="entry name" value="Peptidase_C19L"/>
    <property type="match status" value="1"/>
</dbReference>
<dbReference type="PROSITE" id="PS51283">
    <property type="entry name" value="DUSP"/>
    <property type="match status" value="1"/>
</dbReference>
<dbReference type="Gene3D" id="3.90.70.10">
    <property type="entry name" value="Cysteine proteinases"/>
    <property type="match status" value="1"/>
</dbReference>
<dbReference type="PROSITE" id="PS00973">
    <property type="entry name" value="USP_2"/>
    <property type="match status" value="1"/>
</dbReference>
<dbReference type="GO" id="GO:0005829">
    <property type="term" value="C:cytosol"/>
    <property type="evidence" value="ECO:0007669"/>
    <property type="project" value="TreeGrafter"/>
</dbReference>
<dbReference type="Gene3D" id="3.10.20.90">
    <property type="entry name" value="Phosphatidylinositol 3-kinase Catalytic Subunit, Chain A, domain 1"/>
    <property type="match status" value="1"/>
</dbReference>
<feature type="region of interest" description="Disordered" evidence="2">
    <location>
        <begin position="1074"/>
        <end position="1114"/>
    </location>
</feature>
<sequence>MPPRRKRNASSPPKGLQPGKNLKHDALPNVSSSSPWGWQITPEHRLAACNLSKRNNISICSNKYLRCEAGASPRKSQTPFSGASGELMEDIIVISDDDERPSCSKKDCKSNPYCLNYLGQDMWEDEDSASEKFAELAKVGRGPTRNSRKASLPVGLKNLGATCYANASLQVWYRNLAFRSGVFSCEPPDGVSEDRYKNSPIFQLQVTFAALQEGNRSFYDPTRLVESLQLRATEQQDAQEFSKLFMSHLNAEFKKQPSLDVKSLITKQFQGSLVYGTICHACKNPSERVSDFLEIEINIESNSTLEDRLAASLLPETLSGDNKYFCSHCETLQDATRYTELRELPPVLHFSLLRFIYDVSSMERKKSKHSISFPLTLDMCKFLGSKDARERTAVDRGNYLYELRGILLHKGTSAYHGHYEAQVKDAQHETWFQFNDETVTPIKSLGDTVAHGRATGEKRSHTSEARKNRVNARKRRRIEDTDDENLAENIKPFVTVSLSSTDKSSSVASKDAYMLIYARKHNTEQESVFDCSSSYPKPPIRAMQLVNELNAGHASACDDFQQKQDEMKSRFKDLQRRVRNIYTSWATKDHKNSIVVSRQALEAWLSHKCIEAAIQQKGDIPLSDDTLPATAFPTAVSISDVVCEHGSLDPFKYRDMKCINMHTFKLIEETTNCTFKPLLKASDVCVICTCTIFKEKLYAIRHPKHTMFFEEISPVLDQDELGYWVSKKWCKDWKLIKPRMHVFADNDPGPDSPEFHNDIHCEHGGLSLNITSRRKISSEAAQFLQKLFPSWIPLPSDTETCAICEAEVHIQKGDKKETRKRAEDEKARLRFIHQTSLDSWGDVLESTCHAVIPSLFIKNWKRWVNNPTDQARPDTIDNSQFLCEHGHLLFDPNYSNDLDSSITIIESSQWDALQSMYSCGPLIALTRRPEEDGGGYVHAIPVCEDCRMKRKSEWETADIVIRLCLPEGSKPFNSQSPLKSTKGHSRSNATRQSKRLRQVKEHGQRRRITVSKSTTVKEIKIMASEEFTIPTICQCLYYKGRELEDNTRTVASLQFLANDVLDLREVDEILEITSDSDERPPKRRREGLGFGGTLLGSTDSPYSSSPEETLATNPPNAEKPCITCTFSNQIDAESCEICLAPFS</sequence>
<dbReference type="PROSITE" id="PS00972">
    <property type="entry name" value="USP_1"/>
    <property type="match status" value="1"/>
</dbReference>
<feature type="domain" description="Ubiquitin-like" evidence="3">
    <location>
        <begin position="996"/>
        <end position="1063"/>
    </location>
</feature>
<feature type="compositionally biased region" description="Basic and acidic residues" evidence="2">
    <location>
        <begin position="454"/>
        <end position="467"/>
    </location>
</feature>
<dbReference type="PANTHER" id="PTHR24006">
    <property type="entry name" value="UBIQUITIN CARBOXYL-TERMINAL HYDROLASE"/>
    <property type="match status" value="1"/>
</dbReference>
<feature type="compositionally biased region" description="Basic residues" evidence="2">
    <location>
        <begin position="992"/>
        <end position="1009"/>
    </location>
</feature>
<dbReference type="InterPro" id="IPR000626">
    <property type="entry name" value="Ubiquitin-like_dom"/>
</dbReference>
<organism evidence="6 7">
    <name type="scientific">Gymnopilus junonius</name>
    <name type="common">Spectacular rustgill mushroom</name>
    <name type="synonym">Gymnopilus spectabilis subsp. junonius</name>
    <dbReference type="NCBI Taxonomy" id="109634"/>
    <lineage>
        <taxon>Eukaryota</taxon>
        <taxon>Fungi</taxon>
        <taxon>Dikarya</taxon>
        <taxon>Basidiomycota</taxon>
        <taxon>Agaricomycotina</taxon>
        <taxon>Agaricomycetes</taxon>
        <taxon>Agaricomycetidae</taxon>
        <taxon>Agaricales</taxon>
        <taxon>Agaricineae</taxon>
        <taxon>Hymenogastraceae</taxon>
        <taxon>Gymnopilus</taxon>
    </lineage>
</organism>
<evidence type="ECO:0000256" key="2">
    <source>
        <dbReference type="SAM" id="MobiDB-lite"/>
    </source>
</evidence>
<dbReference type="InterPro" id="IPR038765">
    <property type="entry name" value="Papain-like_cys_pep_sf"/>
</dbReference>
<comment type="similarity">
    <text evidence="1">Belongs to the peptidase C19 family.</text>
</comment>
<dbReference type="PROSITE" id="PS50053">
    <property type="entry name" value="UBIQUITIN_2"/>
    <property type="match status" value="1"/>
</dbReference>
<dbReference type="PROSITE" id="PS50235">
    <property type="entry name" value="USP_3"/>
    <property type="match status" value="1"/>
</dbReference>
<evidence type="ECO:0000256" key="1">
    <source>
        <dbReference type="ARBA" id="ARBA00009085"/>
    </source>
</evidence>
<feature type="compositionally biased region" description="Polar residues" evidence="2">
    <location>
        <begin position="1097"/>
        <end position="1114"/>
    </location>
</feature>
<evidence type="ECO:0000313" key="6">
    <source>
        <dbReference type="EMBL" id="KAF8911983.1"/>
    </source>
</evidence>
<accession>A0A9P5TU16</accession>
<comment type="caution">
    <text evidence="6">The sequence shown here is derived from an EMBL/GenBank/DDBJ whole genome shotgun (WGS) entry which is preliminary data.</text>
</comment>
<dbReference type="Proteomes" id="UP000724874">
    <property type="component" value="Unassembled WGS sequence"/>
</dbReference>
<dbReference type="Pfam" id="PF06337">
    <property type="entry name" value="DUSP"/>
    <property type="match status" value="1"/>
</dbReference>
<name>A0A9P5TU16_GYMJU</name>
<dbReference type="InterPro" id="IPR001394">
    <property type="entry name" value="Peptidase_C19_UCH"/>
</dbReference>
<dbReference type="SUPFAM" id="SSF54001">
    <property type="entry name" value="Cysteine proteinases"/>
    <property type="match status" value="1"/>
</dbReference>
<feature type="region of interest" description="Disordered" evidence="2">
    <location>
        <begin position="972"/>
        <end position="1010"/>
    </location>
</feature>
<dbReference type="InterPro" id="IPR028889">
    <property type="entry name" value="USP"/>
</dbReference>
<dbReference type="AlphaFoldDB" id="A0A9P5TU16"/>
<dbReference type="GO" id="GO:0016579">
    <property type="term" value="P:protein deubiquitination"/>
    <property type="evidence" value="ECO:0007669"/>
    <property type="project" value="InterPro"/>
</dbReference>
<dbReference type="InterPro" id="IPR018200">
    <property type="entry name" value="USP_CS"/>
</dbReference>
<evidence type="ECO:0000259" key="5">
    <source>
        <dbReference type="PROSITE" id="PS51283"/>
    </source>
</evidence>
<dbReference type="EMBL" id="JADNYJ010000003">
    <property type="protein sequence ID" value="KAF8911983.1"/>
    <property type="molecule type" value="Genomic_DNA"/>
</dbReference>
<dbReference type="InterPro" id="IPR033841">
    <property type="entry name" value="Pep_USP48"/>
</dbReference>
<dbReference type="InterPro" id="IPR035927">
    <property type="entry name" value="DUSP-like_sf"/>
</dbReference>
<dbReference type="SUPFAM" id="SSF54236">
    <property type="entry name" value="Ubiquitin-like"/>
    <property type="match status" value="1"/>
</dbReference>